<dbReference type="AlphaFoldDB" id="A0A1M5T9U9"/>
<dbReference type="STRING" id="299255.SAMN02745129_2056"/>
<proteinExistence type="predicted"/>
<organism evidence="2 3">
    <name type="scientific">Ferrimonas marina</name>
    <dbReference type="NCBI Taxonomy" id="299255"/>
    <lineage>
        <taxon>Bacteria</taxon>
        <taxon>Pseudomonadati</taxon>
        <taxon>Pseudomonadota</taxon>
        <taxon>Gammaproteobacteria</taxon>
        <taxon>Alteromonadales</taxon>
        <taxon>Ferrimonadaceae</taxon>
        <taxon>Ferrimonas</taxon>
    </lineage>
</organism>
<feature type="region of interest" description="Disordered" evidence="1">
    <location>
        <begin position="163"/>
        <end position="183"/>
    </location>
</feature>
<gene>
    <name evidence="2" type="ORF">SAMN02745129_2056</name>
</gene>
<feature type="compositionally biased region" description="Basic and acidic residues" evidence="1">
    <location>
        <begin position="171"/>
        <end position="183"/>
    </location>
</feature>
<evidence type="ECO:0000256" key="1">
    <source>
        <dbReference type="SAM" id="MobiDB-lite"/>
    </source>
</evidence>
<reference evidence="2 3" key="1">
    <citation type="submission" date="2016-11" db="EMBL/GenBank/DDBJ databases">
        <authorList>
            <person name="Jaros S."/>
            <person name="Januszkiewicz K."/>
            <person name="Wedrychowicz H."/>
        </authorList>
    </citation>
    <scope>NUCLEOTIDE SEQUENCE [LARGE SCALE GENOMIC DNA]</scope>
    <source>
        <strain evidence="2 3">DSM 16917</strain>
    </source>
</reference>
<name>A0A1M5T9U9_9GAMM</name>
<dbReference type="RefSeq" id="WP_067663465.1">
    <property type="nucleotide sequence ID" value="NZ_FQXG01000003.1"/>
</dbReference>
<dbReference type="EMBL" id="FQXG01000003">
    <property type="protein sequence ID" value="SHH47545.1"/>
    <property type="molecule type" value="Genomic_DNA"/>
</dbReference>
<dbReference type="Proteomes" id="UP000184268">
    <property type="component" value="Unassembled WGS sequence"/>
</dbReference>
<evidence type="ECO:0000313" key="2">
    <source>
        <dbReference type="EMBL" id="SHH47545.1"/>
    </source>
</evidence>
<evidence type="ECO:0000313" key="3">
    <source>
        <dbReference type="Proteomes" id="UP000184268"/>
    </source>
</evidence>
<protein>
    <submittedName>
        <fullName evidence="2">Uncharacterized protein</fullName>
    </submittedName>
</protein>
<sequence>MQVRVPDIVSLTYANQQKGLYTGYAAQRTAADPSLLEGRSITRVGPGWQIASLQLDIIRNLLLKLNRRLASPRASRDSLLDLIEEGESLLAYLDDQELAGLLKMLNSEASLEQMRDGVGGLLDLVSKEWEKTGFCLQLEAESADETGPALDRLTGQTYEHPKGVMLSHGPIPDEDHLNRLLTP</sequence>
<keyword evidence="3" id="KW-1185">Reference proteome</keyword>
<accession>A0A1M5T9U9</accession>